<evidence type="ECO:0008006" key="6">
    <source>
        <dbReference type="Google" id="ProtNLM"/>
    </source>
</evidence>
<organism evidence="4 5">
    <name type="scientific">Endocarpon pusillum</name>
    <dbReference type="NCBI Taxonomy" id="364733"/>
    <lineage>
        <taxon>Eukaryota</taxon>
        <taxon>Fungi</taxon>
        <taxon>Dikarya</taxon>
        <taxon>Ascomycota</taxon>
        <taxon>Pezizomycotina</taxon>
        <taxon>Eurotiomycetes</taxon>
        <taxon>Chaetothyriomycetidae</taxon>
        <taxon>Verrucariales</taxon>
        <taxon>Verrucariaceae</taxon>
        <taxon>Endocarpon</taxon>
    </lineage>
</organism>
<evidence type="ECO:0000256" key="3">
    <source>
        <dbReference type="ARBA" id="ARBA00023002"/>
    </source>
</evidence>
<comment type="caution">
    <text evidence="4">The sequence shown here is derived from an EMBL/GenBank/DDBJ whole genome shotgun (WGS) entry which is preliminary data.</text>
</comment>
<dbReference type="PRINTS" id="PR00081">
    <property type="entry name" value="GDHRDH"/>
</dbReference>
<accession>A0A8H7E976</accession>
<comment type="similarity">
    <text evidence="1">Belongs to the short-chain dehydrogenases/reductases (SDR) family.</text>
</comment>
<dbReference type="Gene3D" id="3.40.50.720">
    <property type="entry name" value="NAD(P)-binding Rossmann-like Domain"/>
    <property type="match status" value="1"/>
</dbReference>
<dbReference type="OrthoDB" id="191139at2759"/>
<dbReference type="Proteomes" id="UP000606974">
    <property type="component" value="Unassembled WGS sequence"/>
</dbReference>
<name>A0A8H7E976_9EURO</name>
<dbReference type="Pfam" id="PF00106">
    <property type="entry name" value="adh_short"/>
    <property type="match status" value="1"/>
</dbReference>
<evidence type="ECO:0000313" key="4">
    <source>
        <dbReference type="EMBL" id="KAF7513160.1"/>
    </source>
</evidence>
<keyword evidence="3" id="KW-0560">Oxidoreductase</keyword>
<dbReference type="InterPro" id="IPR036291">
    <property type="entry name" value="NAD(P)-bd_dom_sf"/>
</dbReference>
<dbReference type="AlphaFoldDB" id="A0A8H7E976"/>
<dbReference type="EMBL" id="JAACFV010000007">
    <property type="protein sequence ID" value="KAF7513160.1"/>
    <property type="molecule type" value="Genomic_DNA"/>
</dbReference>
<keyword evidence="5" id="KW-1185">Reference proteome</keyword>
<proteinExistence type="inferred from homology"/>
<keyword evidence="2" id="KW-0521">NADP</keyword>
<protein>
    <recommendedName>
        <fullName evidence="6">Oxidoreductase</fullName>
    </recommendedName>
</protein>
<dbReference type="SUPFAM" id="SSF51735">
    <property type="entry name" value="NAD(P)-binding Rossmann-fold domains"/>
    <property type="match status" value="1"/>
</dbReference>
<evidence type="ECO:0000256" key="2">
    <source>
        <dbReference type="ARBA" id="ARBA00022857"/>
    </source>
</evidence>
<dbReference type="InterPro" id="IPR002347">
    <property type="entry name" value="SDR_fam"/>
</dbReference>
<dbReference type="PANTHER" id="PTHR24320:SF154">
    <property type="entry name" value="OXIDOREDUCTASE, SHORT-CHAIN DEHYDROGENASE_REDUCTASE FAMILY (AFU_ORTHOLOGUE AFUA_2G04560)"/>
    <property type="match status" value="1"/>
</dbReference>
<evidence type="ECO:0000313" key="5">
    <source>
        <dbReference type="Proteomes" id="UP000606974"/>
    </source>
</evidence>
<dbReference type="PANTHER" id="PTHR24320">
    <property type="entry name" value="RETINOL DEHYDROGENASE"/>
    <property type="match status" value="1"/>
</dbReference>
<dbReference type="GO" id="GO:0016491">
    <property type="term" value="F:oxidoreductase activity"/>
    <property type="evidence" value="ECO:0007669"/>
    <property type="project" value="UniProtKB-KW"/>
</dbReference>
<gene>
    <name evidence="4" type="ORF">GJ744_010556</name>
</gene>
<sequence>MTSVAFNPQNDIPNLAGKVIFVTGGTAGLGKESVLQFAKHHPSQIFFSGRNAKSAAAVISEVQAVEPNTKITFLECDLASLASVAQASKQFTSQCSRLDILLCNAGIVAHPPALTKDGYEMQFGTNHLGHALLIKLLLPTLLRTADQPDADVRVVSNASLAFKAHPSKGIDFANLRTTQESAVLGGWIRYGQSKLANILYASEIARRYPSITSTSVHPGVINTGGVGGLGFWSKAFVFIANVGKMVTLEQGARNQLWAATAGKDQITNGGFYEPVGVPGTHDKLSNDENLARELWEWTQKELEPYK</sequence>
<evidence type="ECO:0000256" key="1">
    <source>
        <dbReference type="ARBA" id="ARBA00006484"/>
    </source>
</evidence>
<reference evidence="4" key="1">
    <citation type="submission" date="2020-02" db="EMBL/GenBank/DDBJ databases">
        <authorList>
            <person name="Palmer J.M."/>
        </authorList>
    </citation>
    <scope>NUCLEOTIDE SEQUENCE</scope>
    <source>
        <strain evidence="4">EPUS1.4</strain>
        <tissue evidence="4">Thallus</tissue>
    </source>
</reference>